<dbReference type="Proteomes" id="UP000318138">
    <property type="component" value="Chromosome"/>
</dbReference>
<dbReference type="SUPFAM" id="SSF57863">
    <property type="entry name" value="ArfGap/RecO-like zinc finger"/>
    <property type="match status" value="1"/>
</dbReference>
<dbReference type="HAMAP" id="MF_00201">
    <property type="entry name" value="RecO"/>
    <property type="match status" value="1"/>
</dbReference>
<keyword evidence="5 7" id="KW-0234">DNA repair</keyword>
<dbReference type="PANTHER" id="PTHR33991">
    <property type="entry name" value="DNA REPAIR PROTEIN RECO"/>
    <property type="match status" value="1"/>
</dbReference>
<dbReference type="InterPro" id="IPR003717">
    <property type="entry name" value="RecO"/>
</dbReference>
<dbReference type="Pfam" id="PF11967">
    <property type="entry name" value="RecO_N"/>
    <property type="match status" value="1"/>
</dbReference>
<evidence type="ECO:0000256" key="1">
    <source>
        <dbReference type="ARBA" id="ARBA00007452"/>
    </source>
</evidence>
<evidence type="ECO:0000259" key="8">
    <source>
        <dbReference type="Pfam" id="PF11967"/>
    </source>
</evidence>
<dbReference type="PANTHER" id="PTHR33991:SF1">
    <property type="entry name" value="DNA REPAIR PROTEIN RECO"/>
    <property type="match status" value="1"/>
</dbReference>
<dbReference type="EMBL" id="CP041372">
    <property type="protein sequence ID" value="QKS70866.1"/>
    <property type="molecule type" value="Genomic_DNA"/>
</dbReference>
<proteinExistence type="inferred from homology"/>
<dbReference type="GO" id="GO:0043590">
    <property type="term" value="C:bacterial nucleoid"/>
    <property type="evidence" value="ECO:0007669"/>
    <property type="project" value="TreeGrafter"/>
</dbReference>
<feature type="domain" description="DNA replication/recombination mediator RecO N-terminal" evidence="8">
    <location>
        <begin position="1"/>
        <end position="78"/>
    </location>
</feature>
<name>A0A859FF57_9BACI</name>
<dbReference type="InterPro" id="IPR012340">
    <property type="entry name" value="NA-bd_OB-fold"/>
</dbReference>
<evidence type="ECO:0000256" key="6">
    <source>
        <dbReference type="ARBA" id="ARBA00033409"/>
    </source>
</evidence>
<dbReference type="GO" id="GO:0006310">
    <property type="term" value="P:DNA recombination"/>
    <property type="evidence" value="ECO:0007669"/>
    <property type="project" value="UniProtKB-UniRule"/>
</dbReference>
<organism evidence="9 10">
    <name type="scientific">Paenalkalicoccus suaedae</name>
    <dbReference type="NCBI Taxonomy" id="2592382"/>
    <lineage>
        <taxon>Bacteria</taxon>
        <taxon>Bacillati</taxon>
        <taxon>Bacillota</taxon>
        <taxon>Bacilli</taxon>
        <taxon>Bacillales</taxon>
        <taxon>Bacillaceae</taxon>
        <taxon>Paenalkalicoccus</taxon>
    </lineage>
</organism>
<keyword evidence="10" id="KW-1185">Reference proteome</keyword>
<protein>
    <recommendedName>
        <fullName evidence="2 7">DNA repair protein RecO</fullName>
    </recommendedName>
    <alternativeName>
        <fullName evidence="6 7">Recombination protein O</fullName>
    </alternativeName>
</protein>
<dbReference type="AlphaFoldDB" id="A0A859FF57"/>
<sequence>MIQKVEGIVIRTTDYGETNKILTIYTREFGKVPVMARGAKRPKSRFAASSQLFIQGVFVYQQSKGIGTLTTADIIDSFRGIRSDLMLTAYSAYIVELLDKLTEDREKSPYLYELLYQVLHHINEGVDAEVLVRLVETKLLSLTGSPPILHECARCQSVEEPFQFSIRYAGALCRRCLHEDSYHLRVSPQTMKLLRLFQQLNPTRIGSITLKEQTKRELKEALTMYYQEYVGVYAKSKRFLDQMEKMNQASVDTE</sequence>
<dbReference type="Pfam" id="PF02565">
    <property type="entry name" value="RecO_C"/>
    <property type="match status" value="1"/>
</dbReference>
<dbReference type="Gene3D" id="1.20.1440.120">
    <property type="entry name" value="Recombination protein O, C-terminal domain"/>
    <property type="match status" value="1"/>
</dbReference>
<evidence type="ECO:0000256" key="4">
    <source>
        <dbReference type="ARBA" id="ARBA00023172"/>
    </source>
</evidence>
<keyword evidence="4 7" id="KW-0233">DNA recombination</keyword>
<dbReference type="InterPro" id="IPR037278">
    <property type="entry name" value="ARFGAP/RecO"/>
</dbReference>
<dbReference type="SUPFAM" id="SSF50249">
    <property type="entry name" value="Nucleic acid-binding proteins"/>
    <property type="match status" value="1"/>
</dbReference>
<dbReference type="InterPro" id="IPR022572">
    <property type="entry name" value="DNA_rep/recomb_RecO_N"/>
</dbReference>
<dbReference type="KEGG" id="psua:FLK61_29505"/>
<gene>
    <name evidence="7 9" type="primary">recO</name>
    <name evidence="9" type="ORF">FLK61_29505</name>
</gene>
<evidence type="ECO:0000256" key="2">
    <source>
        <dbReference type="ARBA" id="ARBA00021310"/>
    </source>
</evidence>
<reference evidence="10" key="1">
    <citation type="submission" date="2019-07" db="EMBL/GenBank/DDBJ databases">
        <title>Bacillus alkalisoli sp. nov. isolated from saline soil.</title>
        <authorList>
            <person name="Sun J.-Q."/>
            <person name="Xu L."/>
        </authorList>
    </citation>
    <scope>NUCLEOTIDE SEQUENCE [LARGE SCALE GENOMIC DNA]</scope>
    <source>
        <strain evidence="10">M4U3P1</strain>
    </source>
</reference>
<dbReference type="RefSeq" id="WP_176008901.1">
    <property type="nucleotide sequence ID" value="NZ_CP041372.2"/>
</dbReference>
<comment type="similarity">
    <text evidence="1 7">Belongs to the RecO family.</text>
</comment>
<dbReference type="NCBIfam" id="TIGR00613">
    <property type="entry name" value="reco"/>
    <property type="match status" value="1"/>
</dbReference>
<evidence type="ECO:0000256" key="3">
    <source>
        <dbReference type="ARBA" id="ARBA00022763"/>
    </source>
</evidence>
<evidence type="ECO:0000256" key="5">
    <source>
        <dbReference type="ARBA" id="ARBA00023204"/>
    </source>
</evidence>
<evidence type="ECO:0000313" key="10">
    <source>
        <dbReference type="Proteomes" id="UP000318138"/>
    </source>
</evidence>
<evidence type="ECO:0000256" key="7">
    <source>
        <dbReference type="HAMAP-Rule" id="MF_00201"/>
    </source>
</evidence>
<comment type="function">
    <text evidence="7">Involved in DNA repair and RecF pathway recombination.</text>
</comment>
<dbReference type="InterPro" id="IPR042242">
    <property type="entry name" value="RecO_C"/>
</dbReference>
<keyword evidence="3 7" id="KW-0227">DNA damage</keyword>
<evidence type="ECO:0000313" key="9">
    <source>
        <dbReference type="EMBL" id="QKS70866.1"/>
    </source>
</evidence>
<accession>A0A859FF57</accession>
<dbReference type="GO" id="GO:0006302">
    <property type="term" value="P:double-strand break repair"/>
    <property type="evidence" value="ECO:0007669"/>
    <property type="project" value="TreeGrafter"/>
</dbReference>
<dbReference type="Gene3D" id="2.40.50.140">
    <property type="entry name" value="Nucleic acid-binding proteins"/>
    <property type="match status" value="1"/>
</dbReference>